<evidence type="ECO:0000256" key="1">
    <source>
        <dbReference type="SAM" id="Phobius"/>
    </source>
</evidence>
<evidence type="ECO:0000313" key="2">
    <source>
        <dbReference type="EMBL" id="MBC5728100.1"/>
    </source>
</evidence>
<comment type="caution">
    <text evidence="2">The sequence shown here is derived from an EMBL/GenBank/DDBJ whole genome shotgun (WGS) entry which is preliminary data.</text>
</comment>
<protein>
    <submittedName>
        <fullName evidence="2">Uncharacterized protein</fullName>
    </submittedName>
</protein>
<feature type="transmembrane region" description="Helical" evidence="1">
    <location>
        <begin position="232"/>
        <end position="253"/>
    </location>
</feature>
<keyword evidence="1" id="KW-0812">Transmembrane</keyword>
<accession>A0ABR7HKV4</accession>
<dbReference type="RefSeq" id="WP_186935276.1">
    <property type="nucleotide sequence ID" value="NZ_JACOPS010000002.1"/>
</dbReference>
<keyword evidence="3" id="KW-1185">Reference proteome</keyword>
<dbReference type="EMBL" id="JACOPS010000002">
    <property type="protein sequence ID" value="MBC5728100.1"/>
    <property type="molecule type" value="Genomic_DNA"/>
</dbReference>
<feature type="transmembrane region" description="Helical" evidence="1">
    <location>
        <begin position="198"/>
        <end position="220"/>
    </location>
</feature>
<feature type="transmembrane region" description="Helical" evidence="1">
    <location>
        <begin position="42"/>
        <end position="64"/>
    </location>
</feature>
<feature type="transmembrane region" description="Helical" evidence="1">
    <location>
        <begin position="76"/>
        <end position="98"/>
    </location>
</feature>
<dbReference type="Proteomes" id="UP000636755">
    <property type="component" value="Unassembled WGS sequence"/>
</dbReference>
<feature type="transmembrane region" description="Helical" evidence="1">
    <location>
        <begin position="104"/>
        <end position="126"/>
    </location>
</feature>
<reference evidence="2 3" key="1">
    <citation type="submission" date="2020-08" db="EMBL/GenBank/DDBJ databases">
        <title>Genome public.</title>
        <authorList>
            <person name="Liu C."/>
            <person name="Sun Q."/>
        </authorList>
    </citation>
    <scope>NUCLEOTIDE SEQUENCE [LARGE SCALE GENOMIC DNA]</scope>
    <source>
        <strain evidence="2 3">NSJ-71</strain>
    </source>
</reference>
<organism evidence="2 3">
    <name type="scientific">Ruminococcus intestinalis</name>
    <dbReference type="NCBI Taxonomy" id="2763066"/>
    <lineage>
        <taxon>Bacteria</taxon>
        <taxon>Bacillati</taxon>
        <taxon>Bacillota</taxon>
        <taxon>Clostridia</taxon>
        <taxon>Eubacteriales</taxon>
        <taxon>Oscillospiraceae</taxon>
        <taxon>Ruminococcus</taxon>
    </lineage>
</organism>
<sequence>MRKIINKNICFMGILITLLELVVFLSTPYSKSILPVYPLNNLIWSIVLFTVFFFSFSAFVILGFAKKTFLLYKKQIVISFFALLFIRVILDIGCYIFKSTEIKSIYSLLTDCVFFVIIFQIITFAYTGRNLLKDIYGKIKGKDKSIVVILLLYVLVVAIVVSYLIYIFINLQMYAEKYTIDSSFYLFKSMNYNFNSQLLRMFTAIILQILLVIILNNLYANNFNADLYWSKIFLNIIARTIVAFIAIFVLLFIKICISNVGTIAKIPERSSDCYIGLPNLISNSFVYKQIYRVNGNSSQILSYENTDVKIKYHDEELLDFKLNNFFDYEYINKEQNNINNSNSGASIKIQDQEVLFFSNQYIAYAKNDTPYVIAFDDIKNQNENEVITNFLEYMITCGYWDYFEYGCDYLKKYDSDFINPYIQRYANGDFTENENKVNQEINTDYMINFAQKMLEIK</sequence>
<keyword evidence="1" id="KW-0472">Membrane</keyword>
<proteinExistence type="predicted"/>
<gene>
    <name evidence="2" type="ORF">H8R91_06140</name>
</gene>
<evidence type="ECO:0000313" key="3">
    <source>
        <dbReference type="Proteomes" id="UP000636755"/>
    </source>
</evidence>
<name>A0ABR7HKV4_9FIRM</name>
<feature type="transmembrane region" description="Helical" evidence="1">
    <location>
        <begin position="9"/>
        <end position="30"/>
    </location>
</feature>
<feature type="transmembrane region" description="Helical" evidence="1">
    <location>
        <begin position="146"/>
        <end position="169"/>
    </location>
</feature>
<keyword evidence="1" id="KW-1133">Transmembrane helix</keyword>